<comment type="caution">
    <text evidence="1">The sequence shown here is derived from an EMBL/GenBank/DDBJ whole genome shotgun (WGS) entry which is preliminary data.</text>
</comment>
<dbReference type="OrthoDB" id="10391354at2759"/>
<dbReference type="EMBL" id="JXTC01000282">
    <property type="protein sequence ID" value="PON70514.1"/>
    <property type="molecule type" value="Genomic_DNA"/>
</dbReference>
<organism evidence="1 2">
    <name type="scientific">Trema orientale</name>
    <name type="common">Charcoal tree</name>
    <name type="synonym">Celtis orientalis</name>
    <dbReference type="NCBI Taxonomy" id="63057"/>
    <lineage>
        <taxon>Eukaryota</taxon>
        <taxon>Viridiplantae</taxon>
        <taxon>Streptophyta</taxon>
        <taxon>Embryophyta</taxon>
        <taxon>Tracheophyta</taxon>
        <taxon>Spermatophyta</taxon>
        <taxon>Magnoliopsida</taxon>
        <taxon>eudicotyledons</taxon>
        <taxon>Gunneridae</taxon>
        <taxon>Pentapetalae</taxon>
        <taxon>rosids</taxon>
        <taxon>fabids</taxon>
        <taxon>Rosales</taxon>
        <taxon>Cannabaceae</taxon>
        <taxon>Trema</taxon>
    </lineage>
</organism>
<keyword evidence="2" id="KW-1185">Reference proteome</keyword>
<protein>
    <submittedName>
        <fullName evidence="1">Uncharacterized protein</fullName>
    </submittedName>
</protein>
<name>A0A2P5DB47_TREOI</name>
<proteinExistence type="predicted"/>
<dbReference type="Proteomes" id="UP000237000">
    <property type="component" value="Unassembled WGS sequence"/>
</dbReference>
<reference evidence="2" key="1">
    <citation type="submission" date="2016-06" db="EMBL/GenBank/DDBJ databases">
        <title>Parallel loss of symbiosis genes in relatives of nitrogen-fixing non-legume Parasponia.</title>
        <authorList>
            <person name="Van Velzen R."/>
            <person name="Holmer R."/>
            <person name="Bu F."/>
            <person name="Rutten L."/>
            <person name="Van Zeijl A."/>
            <person name="Liu W."/>
            <person name="Santuari L."/>
            <person name="Cao Q."/>
            <person name="Sharma T."/>
            <person name="Shen D."/>
            <person name="Roswanjaya Y."/>
            <person name="Wardhani T."/>
            <person name="Kalhor M.S."/>
            <person name="Jansen J."/>
            <person name="Van den Hoogen J."/>
            <person name="Gungor B."/>
            <person name="Hartog M."/>
            <person name="Hontelez J."/>
            <person name="Verver J."/>
            <person name="Yang W.-C."/>
            <person name="Schijlen E."/>
            <person name="Repin R."/>
            <person name="Schilthuizen M."/>
            <person name="Schranz E."/>
            <person name="Heidstra R."/>
            <person name="Miyata K."/>
            <person name="Fedorova E."/>
            <person name="Kohlen W."/>
            <person name="Bisseling T."/>
            <person name="Smit S."/>
            <person name="Geurts R."/>
        </authorList>
    </citation>
    <scope>NUCLEOTIDE SEQUENCE [LARGE SCALE GENOMIC DNA]</scope>
    <source>
        <strain evidence="2">cv. RG33-2</strain>
    </source>
</reference>
<dbReference type="InParanoid" id="A0A2P5DB47"/>
<sequence length="77" mass="8632">MPFILVLLLNRRLRTYIRMEYCCVDVLNVNDEYYNCPKAALTPIGSTVPVYPVSTVGSDIETEYASRLGRESPLSGS</sequence>
<evidence type="ECO:0000313" key="1">
    <source>
        <dbReference type="EMBL" id="PON70514.1"/>
    </source>
</evidence>
<evidence type="ECO:0000313" key="2">
    <source>
        <dbReference type="Proteomes" id="UP000237000"/>
    </source>
</evidence>
<accession>A0A2P5DB47</accession>
<gene>
    <name evidence="1" type="ORF">TorRG33x02_256700</name>
</gene>
<dbReference type="AlphaFoldDB" id="A0A2P5DB47"/>